<gene>
    <name evidence="1" type="ORF">PG986_009778</name>
</gene>
<sequence>MQASKATAEYGVQLSRTAASGRQGLARSLPPSYFAQMIEHAVASTARDGRWEMDLDRTVRAWPQSQTAPGAVPAWACLAHPSPATWHHVGTMSQDPLILFWDIADCWRSLTVGWVSDV</sequence>
<keyword evidence="2" id="KW-1185">Reference proteome</keyword>
<name>A0ABR1Q8N7_9PEZI</name>
<comment type="caution">
    <text evidence="1">The sequence shown here is derived from an EMBL/GenBank/DDBJ whole genome shotgun (WGS) entry which is preliminary data.</text>
</comment>
<dbReference type="RefSeq" id="XP_066698398.1">
    <property type="nucleotide sequence ID" value="XM_066846000.1"/>
</dbReference>
<organism evidence="1 2">
    <name type="scientific">Apiospora aurea</name>
    <dbReference type="NCBI Taxonomy" id="335848"/>
    <lineage>
        <taxon>Eukaryota</taxon>
        <taxon>Fungi</taxon>
        <taxon>Dikarya</taxon>
        <taxon>Ascomycota</taxon>
        <taxon>Pezizomycotina</taxon>
        <taxon>Sordariomycetes</taxon>
        <taxon>Xylariomycetidae</taxon>
        <taxon>Amphisphaeriales</taxon>
        <taxon>Apiosporaceae</taxon>
        <taxon>Apiospora</taxon>
    </lineage>
</organism>
<dbReference type="GeneID" id="92079062"/>
<reference evidence="1 2" key="1">
    <citation type="submission" date="2023-01" db="EMBL/GenBank/DDBJ databases">
        <title>Analysis of 21 Apiospora genomes using comparative genomics revels a genus with tremendous synthesis potential of carbohydrate active enzymes and secondary metabolites.</title>
        <authorList>
            <person name="Sorensen T."/>
        </authorList>
    </citation>
    <scope>NUCLEOTIDE SEQUENCE [LARGE SCALE GENOMIC DNA]</scope>
    <source>
        <strain evidence="1 2">CBS 24483</strain>
    </source>
</reference>
<protein>
    <submittedName>
        <fullName evidence="1">Uncharacterized protein</fullName>
    </submittedName>
</protein>
<dbReference type="Proteomes" id="UP001391051">
    <property type="component" value="Unassembled WGS sequence"/>
</dbReference>
<dbReference type="EMBL" id="JAQQWE010000006">
    <property type="protein sequence ID" value="KAK7948892.1"/>
    <property type="molecule type" value="Genomic_DNA"/>
</dbReference>
<evidence type="ECO:0000313" key="1">
    <source>
        <dbReference type="EMBL" id="KAK7948892.1"/>
    </source>
</evidence>
<evidence type="ECO:0000313" key="2">
    <source>
        <dbReference type="Proteomes" id="UP001391051"/>
    </source>
</evidence>
<accession>A0ABR1Q8N7</accession>
<proteinExistence type="predicted"/>